<evidence type="ECO:0000256" key="7">
    <source>
        <dbReference type="ARBA" id="ARBA00023136"/>
    </source>
</evidence>
<dbReference type="AlphaFoldDB" id="A0A0G1QHI9"/>
<feature type="transmembrane region" description="Helical" evidence="8">
    <location>
        <begin position="394"/>
        <end position="411"/>
    </location>
</feature>
<keyword evidence="4" id="KW-0808">Transferase</keyword>
<keyword evidence="6 8" id="KW-1133">Transmembrane helix</keyword>
<dbReference type="InterPro" id="IPR050297">
    <property type="entry name" value="LipidA_mod_glycosyltrf_83"/>
</dbReference>
<comment type="caution">
    <text evidence="10">The sequence shown here is derived from an EMBL/GenBank/DDBJ whole genome shotgun (WGS) entry which is preliminary data.</text>
</comment>
<dbReference type="STRING" id="1618589.UX25_C0014G0022"/>
<dbReference type="Pfam" id="PF13231">
    <property type="entry name" value="PMT_2"/>
    <property type="match status" value="1"/>
</dbReference>
<organism evidence="10 11">
    <name type="scientific">Candidatus Woesebacteria bacterium GW2011_GWC2_45_9</name>
    <dbReference type="NCBI Taxonomy" id="1618589"/>
    <lineage>
        <taxon>Bacteria</taxon>
        <taxon>Candidatus Woeseibacteriota</taxon>
    </lineage>
</organism>
<accession>A0A0G1QHI9</accession>
<dbReference type="PANTHER" id="PTHR33908:SF3">
    <property type="entry name" value="UNDECAPRENYL PHOSPHATE-ALPHA-4-AMINO-4-DEOXY-L-ARABINOSE ARABINOSYL TRANSFERASE"/>
    <property type="match status" value="1"/>
</dbReference>
<comment type="subcellular location">
    <subcellularLocation>
        <location evidence="1">Cell membrane</location>
        <topology evidence="1">Multi-pass membrane protein</topology>
    </subcellularLocation>
</comment>
<feature type="transmembrane region" description="Helical" evidence="8">
    <location>
        <begin position="97"/>
        <end position="115"/>
    </location>
</feature>
<feature type="transmembrane region" description="Helical" evidence="8">
    <location>
        <begin position="312"/>
        <end position="330"/>
    </location>
</feature>
<dbReference type="PANTHER" id="PTHR33908">
    <property type="entry name" value="MANNOSYLTRANSFERASE YKCB-RELATED"/>
    <property type="match status" value="1"/>
</dbReference>
<protein>
    <recommendedName>
        <fullName evidence="9">Glycosyltransferase RgtA/B/C/D-like domain-containing protein</fullName>
    </recommendedName>
</protein>
<evidence type="ECO:0000256" key="4">
    <source>
        <dbReference type="ARBA" id="ARBA00022679"/>
    </source>
</evidence>
<keyword evidence="3" id="KW-0328">Glycosyltransferase</keyword>
<proteinExistence type="predicted"/>
<evidence type="ECO:0000256" key="6">
    <source>
        <dbReference type="ARBA" id="ARBA00022989"/>
    </source>
</evidence>
<dbReference type="GO" id="GO:0009103">
    <property type="term" value="P:lipopolysaccharide biosynthetic process"/>
    <property type="evidence" value="ECO:0007669"/>
    <property type="project" value="UniProtKB-ARBA"/>
</dbReference>
<dbReference type="GO" id="GO:0016763">
    <property type="term" value="F:pentosyltransferase activity"/>
    <property type="evidence" value="ECO:0007669"/>
    <property type="project" value="TreeGrafter"/>
</dbReference>
<evidence type="ECO:0000259" key="9">
    <source>
        <dbReference type="Pfam" id="PF13231"/>
    </source>
</evidence>
<sequence>MRDFFKKNSLFLLIVALAIALKLVIIEKVPPSLNWDEISHGYNAYSILKTGRDEWGVTLPAIFRAYGDYKLPVYIYLTAVSELIFGLSAFSVRMPSILAGIITVIVSYLLVKKLFSEKAALLSSFLVAIEPWSFFLSRGAFEANLALSFIVSGIYLFILGLEKYRYLPISALLLGLSVWTYNSARIFVPLFLIVLLALYWKELVKIWEGSRRPIAFSLILTVLFLIPMLLQLVSPVGLARYGKVSIIDEGALVQINEKRASSIYPPIVSRLIYNKGTFFAKAFIRNYLSHFSFGFLFTKGGTHYQFNVPDHGLIYTVNMLFFVLGLYYLFTNRTRESFLLLIWLLLAPIPSSLTREAPHVLRAITMLPVPMIVSALGFFYFLGKTKKLKISRGALTSIYIILLIVFAENYFKTYFLDYRKSYSWAWQYGYKEAVAFSKENYAKYDKIVVTKKYGEPHEFFLFFWPWEPEEFREDPNLIRFEQSDWFWVDRFDKFYFVNDWEIPKEKGIFVLESKKEVVDCTGKIKCLLITSPGNYPAGWKNLETINFLDGRAAFEIYEN</sequence>
<dbReference type="GO" id="GO:0010041">
    <property type="term" value="P:response to iron(III) ion"/>
    <property type="evidence" value="ECO:0007669"/>
    <property type="project" value="TreeGrafter"/>
</dbReference>
<evidence type="ECO:0000313" key="10">
    <source>
        <dbReference type="EMBL" id="KKU17203.1"/>
    </source>
</evidence>
<gene>
    <name evidence="10" type="ORF">UX25_C0014G0022</name>
</gene>
<evidence type="ECO:0000256" key="5">
    <source>
        <dbReference type="ARBA" id="ARBA00022692"/>
    </source>
</evidence>
<dbReference type="InterPro" id="IPR038731">
    <property type="entry name" value="RgtA/B/C-like"/>
</dbReference>
<keyword evidence="2" id="KW-1003">Cell membrane</keyword>
<dbReference type="Proteomes" id="UP000034922">
    <property type="component" value="Unassembled WGS sequence"/>
</dbReference>
<reference evidence="10 11" key="1">
    <citation type="journal article" date="2015" name="Nature">
        <title>rRNA introns, odd ribosomes, and small enigmatic genomes across a large radiation of phyla.</title>
        <authorList>
            <person name="Brown C.T."/>
            <person name="Hug L.A."/>
            <person name="Thomas B.C."/>
            <person name="Sharon I."/>
            <person name="Castelle C.J."/>
            <person name="Singh A."/>
            <person name="Wilkins M.J."/>
            <person name="Williams K.H."/>
            <person name="Banfield J.F."/>
        </authorList>
    </citation>
    <scope>NUCLEOTIDE SEQUENCE [LARGE SCALE GENOMIC DNA]</scope>
</reference>
<keyword evidence="5 8" id="KW-0812">Transmembrane</keyword>
<dbReference type="GO" id="GO:0005886">
    <property type="term" value="C:plasma membrane"/>
    <property type="evidence" value="ECO:0007669"/>
    <property type="project" value="UniProtKB-SubCell"/>
</dbReference>
<dbReference type="EMBL" id="LCLM01000014">
    <property type="protein sequence ID" value="KKU17203.1"/>
    <property type="molecule type" value="Genomic_DNA"/>
</dbReference>
<name>A0A0G1QHI9_9BACT</name>
<evidence type="ECO:0000256" key="3">
    <source>
        <dbReference type="ARBA" id="ARBA00022676"/>
    </source>
</evidence>
<feature type="transmembrane region" description="Helical" evidence="8">
    <location>
        <begin position="360"/>
        <end position="382"/>
    </location>
</feature>
<feature type="transmembrane region" description="Helical" evidence="8">
    <location>
        <begin position="135"/>
        <end position="157"/>
    </location>
</feature>
<evidence type="ECO:0000256" key="2">
    <source>
        <dbReference type="ARBA" id="ARBA00022475"/>
    </source>
</evidence>
<keyword evidence="7 8" id="KW-0472">Membrane</keyword>
<feature type="transmembrane region" description="Helical" evidence="8">
    <location>
        <begin position="186"/>
        <end position="202"/>
    </location>
</feature>
<evidence type="ECO:0000313" key="11">
    <source>
        <dbReference type="Proteomes" id="UP000034922"/>
    </source>
</evidence>
<evidence type="ECO:0000256" key="1">
    <source>
        <dbReference type="ARBA" id="ARBA00004651"/>
    </source>
</evidence>
<feature type="transmembrane region" description="Helical" evidence="8">
    <location>
        <begin position="214"/>
        <end position="233"/>
    </location>
</feature>
<evidence type="ECO:0000256" key="8">
    <source>
        <dbReference type="SAM" id="Phobius"/>
    </source>
</evidence>
<feature type="transmembrane region" description="Helical" evidence="8">
    <location>
        <begin position="337"/>
        <end position="354"/>
    </location>
</feature>
<feature type="domain" description="Glycosyltransferase RgtA/B/C/D-like" evidence="9">
    <location>
        <begin position="72"/>
        <end position="207"/>
    </location>
</feature>